<evidence type="ECO:0000256" key="7">
    <source>
        <dbReference type="ARBA" id="ARBA00022692"/>
    </source>
</evidence>
<evidence type="ECO:0000259" key="20">
    <source>
        <dbReference type="Pfam" id="PF01764"/>
    </source>
</evidence>
<dbReference type="PANTHER" id="PTHR47175:SF2">
    <property type="entry name" value="LIPASE ATG15-RELATED"/>
    <property type="match status" value="1"/>
</dbReference>
<evidence type="ECO:0000256" key="17">
    <source>
        <dbReference type="ARBA" id="ARBA00024663"/>
    </source>
</evidence>
<dbReference type="GO" id="GO:0004620">
    <property type="term" value="F:phospholipase activity"/>
    <property type="evidence" value="ECO:0007669"/>
    <property type="project" value="TreeGrafter"/>
</dbReference>
<name>A0A8H3HH03_9AGAM</name>
<comment type="subcellular location">
    <subcellularLocation>
        <location evidence="3">Endosome</location>
        <location evidence="3">Multivesicular body membrane</location>
        <topology evidence="3">Single-pass type II membrane protein</topology>
    </subcellularLocation>
    <subcellularLocation>
        <location evidence="2">Prevacuolar compartment membrane</location>
        <topology evidence="2">Single-pass type II membrane protein</topology>
    </subcellularLocation>
</comment>
<keyword evidence="10" id="KW-0442">Lipid degradation</keyword>
<comment type="subunit">
    <text evidence="5">Binds to both phosphatidylinositol (PI) and phosphatidylinositol 3,5-bisphosphate (PIP2).</text>
</comment>
<evidence type="ECO:0000256" key="9">
    <source>
        <dbReference type="ARBA" id="ARBA00022801"/>
    </source>
</evidence>
<feature type="signal peptide" evidence="19">
    <location>
        <begin position="1"/>
        <end position="19"/>
    </location>
</feature>
<keyword evidence="19" id="KW-0732">Signal</keyword>
<comment type="caution">
    <text evidence="21">The sequence shown here is derived from an EMBL/GenBank/DDBJ whole genome shotgun (WGS) entry which is preliminary data.</text>
</comment>
<comment type="function">
    <text evidence="17">Lipase which is essential for lysis of subvacuolar cytoplasm to vacuole targeted bodies and intravacuolar autophagic bodies. Involved in the lysis of intravacuolar multivesicular body (MVB) vesicles. The intravacuolar membrane disintegration by ATG15 is critical to life span extension.</text>
</comment>
<dbReference type="PANTHER" id="PTHR47175">
    <property type="entry name" value="LIPASE ATG15-RELATED"/>
    <property type="match status" value="1"/>
</dbReference>
<dbReference type="InterPro" id="IPR050805">
    <property type="entry name" value="ATG15_Lipase"/>
</dbReference>
<evidence type="ECO:0000256" key="5">
    <source>
        <dbReference type="ARBA" id="ARBA00011137"/>
    </source>
</evidence>
<accession>A0A8H3HH03</accession>
<evidence type="ECO:0000256" key="1">
    <source>
        <dbReference type="ARBA" id="ARBA00001024"/>
    </source>
</evidence>
<evidence type="ECO:0000256" key="4">
    <source>
        <dbReference type="ARBA" id="ARBA00010701"/>
    </source>
</evidence>
<dbReference type="GO" id="GO:0005775">
    <property type="term" value="C:vacuolar lumen"/>
    <property type="evidence" value="ECO:0007669"/>
    <property type="project" value="TreeGrafter"/>
</dbReference>
<keyword evidence="8" id="KW-0967">Endosome</keyword>
<comment type="similarity">
    <text evidence="4">Belongs to the AB hydrolase superfamily. Lipase family.</text>
</comment>
<keyword evidence="13" id="KW-0072">Autophagy</keyword>
<gene>
    <name evidence="21" type="ORF">RDB_LOCUS167469</name>
</gene>
<dbReference type="GO" id="GO:0046461">
    <property type="term" value="P:neutral lipid catabolic process"/>
    <property type="evidence" value="ECO:0007669"/>
    <property type="project" value="TreeGrafter"/>
</dbReference>
<evidence type="ECO:0000256" key="2">
    <source>
        <dbReference type="ARBA" id="ARBA00004270"/>
    </source>
</evidence>
<comment type="catalytic activity">
    <reaction evidence="1">
        <text>a triacylglycerol + H2O = a diacylglycerol + a fatty acid + H(+)</text>
        <dbReference type="Rhea" id="RHEA:12044"/>
        <dbReference type="ChEBI" id="CHEBI:15377"/>
        <dbReference type="ChEBI" id="CHEBI:15378"/>
        <dbReference type="ChEBI" id="CHEBI:17855"/>
        <dbReference type="ChEBI" id="CHEBI:18035"/>
        <dbReference type="ChEBI" id="CHEBI:28868"/>
        <dbReference type="EC" id="3.1.1.3"/>
    </reaction>
</comment>
<evidence type="ECO:0000256" key="16">
    <source>
        <dbReference type="ARBA" id="ARBA00023180"/>
    </source>
</evidence>
<evidence type="ECO:0000313" key="21">
    <source>
        <dbReference type="EMBL" id="CAE6530769.1"/>
    </source>
</evidence>
<dbReference type="GO" id="GO:0034496">
    <property type="term" value="P:multivesicular body membrane disassembly"/>
    <property type="evidence" value="ECO:0007669"/>
    <property type="project" value="TreeGrafter"/>
</dbReference>
<feature type="chain" id="PRO_5034021426" description="triacylglycerol lipase" evidence="19">
    <location>
        <begin position="20"/>
        <end position="437"/>
    </location>
</feature>
<dbReference type="AlphaFoldDB" id="A0A8H3HH03"/>
<protein>
    <recommendedName>
        <fullName evidence="6">triacylglycerol lipase</fullName>
        <ecNumber evidence="6">3.1.1.3</ecNumber>
    </recommendedName>
    <alternativeName>
        <fullName evidence="18">Autophagy-related protein 15</fullName>
    </alternativeName>
</protein>
<keyword evidence="14" id="KW-0443">Lipid metabolism</keyword>
<evidence type="ECO:0000256" key="13">
    <source>
        <dbReference type="ARBA" id="ARBA00023006"/>
    </source>
</evidence>
<proteinExistence type="inferred from homology"/>
<evidence type="ECO:0000256" key="8">
    <source>
        <dbReference type="ARBA" id="ARBA00022753"/>
    </source>
</evidence>
<dbReference type="GO" id="GO:0004806">
    <property type="term" value="F:triacylglycerol lipase activity"/>
    <property type="evidence" value="ECO:0007669"/>
    <property type="project" value="UniProtKB-EC"/>
</dbReference>
<evidence type="ECO:0000256" key="6">
    <source>
        <dbReference type="ARBA" id="ARBA00013279"/>
    </source>
</evidence>
<organism evidence="21 22">
    <name type="scientific">Rhizoctonia solani</name>
    <dbReference type="NCBI Taxonomy" id="456999"/>
    <lineage>
        <taxon>Eukaryota</taxon>
        <taxon>Fungi</taxon>
        <taxon>Dikarya</taxon>
        <taxon>Basidiomycota</taxon>
        <taxon>Agaricomycotina</taxon>
        <taxon>Agaricomycetes</taxon>
        <taxon>Cantharellales</taxon>
        <taxon>Ceratobasidiaceae</taxon>
        <taxon>Rhizoctonia</taxon>
    </lineage>
</organism>
<sequence length="437" mass="49444">MHSRLYLTFLSTIVSYAHAASIPIHLSFTPADSDSQTVLSKPHVLRTRVQTVHQPRSIDDIYRVRERSLRLQQSEPIEWVKKDVLAPDVTDRETLRELAKMTANAYAKRGKPNWWEMSERWNNSFPFGWEADEDGFRGQVFVSDDENVVVMSIKGTSLWTPVGDKTSKKDKLNDNLLFSCCCARVDWTWSWQTVCNCYSGHNRCDQTCLSSSLVVDSLFYNVGVGLYTNLTKMYPDANIWLTGHSLGGSLAALLGATFGVPTVTFESPGERLAWTRLQIPSRPGLPYSEHPITHVWHTGDPIPDGRCVGPTSLCAKGGYALETRCRNGKHVSLVPFVIYHAVLMICPKRGVYYSPNMVFIALFGNQIVYDTATRKKWTPSIAKHRIGIIIDHVLNEDWDEDRPVPEAVPYDDCEECAKWTFGDFKVPEPEKYIGYGL</sequence>
<keyword evidence="16" id="KW-0325">Glycoprotein</keyword>
<evidence type="ECO:0000256" key="3">
    <source>
        <dbReference type="ARBA" id="ARBA00004343"/>
    </source>
</evidence>
<reference evidence="21" key="1">
    <citation type="submission" date="2021-01" db="EMBL/GenBank/DDBJ databases">
        <authorList>
            <person name="Kaushik A."/>
        </authorList>
    </citation>
    <scope>NUCLEOTIDE SEQUENCE</scope>
    <source>
        <strain evidence="21">AG6-10EEA</strain>
    </source>
</reference>
<dbReference type="CDD" id="cd00519">
    <property type="entry name" value="Lipase_3"/>
    <property type="match status" value="1"/>
</dbReference>
<keyword evidence="11" id="KW-0735">Signal-anchor</keyword>
<evidence type="ECO:0000256" key="19">
    <source>
        <dbReference type="SAM" id="SignalP"/>
    </source>
</evidence>
<keyword evidence="9" id="KW-0378">Hydrolase</keyword>
<dbReference type="SUPFAM" id="SSF53474">
    <property type="entry name" value="alpha/beta-Hydrolases"/>
    <property type="match status" value="1"/>
</dbReference>
<evidence type="ECO:0000256" key="18">
    <source>
        <dbReference type="ARBA" id="ARBA00029828"/>
    </source>
</evidence>
<keyword evidence="15" id="KW-0472">Membrane</keyword>
<evidence type="ECO:0000256" key="15">
    <source>
        <dbReference type="ARBA" id="ARBA00023136"/>
    </source>
</evidence>
<dbReference type="GO" id="GO:0032585">
    <property type="term" value="C:multivesicular body membrane"/>
    <property type="evidence" value="ECO:0007669"/>
    <property type="project" value="UniProtKB-SubCell"/>
</dbReference>
<keyword evidence="7" id="KW-0812">Transmembrane</keyword>
<dbReference type="EC" id="3.1.1.3" evidence="6"/>
<dbReference type="InterPro" id="IPR002921">
    <property type="entry name" value="Fungal_lipase-type"/>
</dbReference>
<evidence type="ECO:0000313" key="22">
    <source>
        <dbReference type="Proteomes" id="UP000663853"/>
    </source>
</evidence>
<dbReference type="Proteomes" id="UP000663853">
    <property type="component" value="Unassembled WGS sequence"/>
</dbReference>
<dbReference type="GO" id="GO:0034727">
    <property type="term" value="P:piecemeal microautophagy of the nucleus"/>
    <property type="evidence" value="ECO:0007669"/>
    <property type="project" value="TreeGrafter"/>
</dbReference>
<evidence type="ECO:0000256" key="11">
    <source>
        <dbReference type="ARBA" id="ARBA00022968"/>
    </source>
</evidence>
<keyword evidence="12" id="KW-1133">Transmembrane helix</keyword>
<dbReference type="InterPro" id="IPR029058">
    <property type="entry name" value="AB_hydrolase_fold"/>
</dbReference>
<feature type="domain" description="Fungal lipase-type" evidence="20">
    <location>
        <begin position="229"/>
        <end position="256"/>
    </location>
</feature>
<dbReference type="Gene3D" id="3.40.50.1820">
    <property type="entry name" value="alpha/beta hydrolase"/>
    <property type="match status" value="1"/>
</dbReference>
<dbReference type="EMBL" id="CAJMXA010003998">
    <property type="protein sequence ID" value="CAE6530769.1"/>
    <property type="molecule type" value="Genomic_DNA"/>
</dbReference>
<evidence type="ECO:0000256" key="14">
    <source>
        <dbReference type="ARBA" id="ARBA00023098"/>
    </source>
</evidence>
<evidence type="ECO:0000256" key="10">
    <source>
        <dbReference type="ARBA" id="ARBA00022963"/>
    </source>
</evidence>
<dbReference type="GO" id="GO:0006660">
    <property type="term" value="P:phosphatidylserine catabolic process"/>
    <property type="evidence" value="ECO:0007669"/>
    <property type="project" value="TreeGrafter"/>
</dbReference>
<evidence type="ECO:0000256" key="12">
    <source>
        <dbReference type="ARBA" id="ARBA00022989"/>
    </source>
</evidence>
<dbReference type="Pfam" id="PF01764">
    <property type="entry name" value="Lipase_3"/>
    <property type="match status" value="1"/>
</dbReference>